<dbReference type="GO" id="GO:0008270">
    <property type="term" value="F:zinc ion binding"/>
    <property type="evidence" value="ECO:0007669"/>
    <property type="project" value="UniProtKB-KW"/>
</dbReference>
<keyword evidence="7" id="KW-1185">Reference proteome</keyword>
<reference evidence="6 7" key="1">
    <citation type="journal article" date="2017" name="Mol. Plant">
        <title>The Genome of Medicinal Plant Macleaya cordata Provides New Insights into Benzylisoquinoline Alkaloids Metabolism.</title>
        <authorList>
            <person name="Liu X."/>
            <person name="Liu Y."/>
            <person name="Huang P."/>
            <person name="Ma Y."/>
            <person name="Qing Z."/>
            <person name="Tang Q."/>
            <person name="Cao H."/>
            <person name="Cheng P."/>
            <person name="Zheng Y."/>
            <person name="Yuan Z."/>
            <person name="Zhou Y."/>
            <person name="Liu J."/>
            <person name="Tang Z."/>
            <person name="Zhuo Y."/>
            <person name="Zhang Y."/>
            <person name="Yu L."/>
            <person name="Huang J."/>
            <person name="Yang P."/>
            <person name="Peng Q."/>
            <person name="Zhang J."/>
            <person name="Jiang W."/>
            <person name="Zhang Z."/>
            <person name="Lin K."/>
            <person name="Ro D.K."/>
            <person name="Chen X."/>
            <person name="Xiong X."/>
            <person name="Shang Y."/>
            <person name="Huang S."/>
            <person name="Zeng J."/>
        </authorList>
    </citation>
    <scope>NUCLEOTIDE SEQUENCE [LARGE SCALE GENOMIC DNA]</scope>
    <source>
        <strain evidence="7">cv. BLH2017</strain>
        <tissue evidence="6">Root</tissue>
    </source>
</reference>
<keyword evidence="3" id="KW-0862">Zinc</keyword>
<comment type="caution">
    <text evidence="6">The sequence shown here is derived from an EMBL/GenBank/DDBJ whole genome shotgun (WGS) entry which is preliminary data.</text>
</comment>
<dbReference type="EMBL" id="MVGT01004527">
    <property type="protein sequence ID" value="OUZ99199.1"/>
    <property type="molecule type" value="Genomic_DNA"/>
</dbReference>
<evidence type="ECO:0000256" key="2">
    <source>
        <dbReference type="ARBA" id="ARBA00022771"/>
    </source>
</evidence>
<dbReference type="FunCoup" id="A0A200PLX5">
    <property type="interactions" value="33"/>
</dbReference>
<keyword evidence="1" id="KW-0479">Metal-binding</keyword>
<dbReference type="SMART" id="SM00336">
    <property type="entry name" value="BBOX"/>
    <property type="match status" value="1"/>
</dbReference>
<dbReference type="PANTHER" id="PTHR31717:SF81">
    <property type="entry name" value="B-BOX ZINC FINGER PROTEIN 32-LIKE"/>
    <property type="match status" value="1"/>
</dbReference>
<protein>
    <submittedName>
        <fullName evidence="6">Zinc finger protein</fullName>
    </submittedName>
</protein>
<evidence type="ECO:0000313" key="7">
    <source>
        <dbReference type="Proteomes" id="UP000195402"/>
    </source>
</evidence>
<evidence type="ECO:0000256" key="4">
    <source>
        <dbReference type="PROSITE-ProRule" id="PRU00024"/>
    </source>
</evidence>
<dbReference type="Pfam" id="PF00643">
    <property type="entry name" value="zf-B_box"/>
    <property type="match status" value="1"/>
</dbReference>
<evidence type="ECO:0000259" key="5">
    <source>
        <dbReference type="PROSITE" id="PS50119"/>
    </source>
</evidence>
<accession>A0A200PLX5</accession>
<evidence type="ECO:0000256" key="3">
    <source>
        <dbReference type="ARBA" id="ARBA00022833"/>
    </source>
</evidence>
<dbReference type="CDD" id="cd19821">
    <property type="entry name" value="Bbox1_BBX-like"/>
    <property type="match status" value="1"/>
</dbReference>
<proteinExistence type="predicted"/>
<dbReference type="InParanoid" id="A0A200PLX5"/>
<dbReference type="OMA" id="HFRRRIC"/>
<name>A0A200PLX5_MACCD</name>
<evidence type="ECO:0000313" key="6">
    <source>
        <dbReference type="EMBL" id="OUZ99199.1"/>
    </source>
</evidence>
<dbReference type="PANTHER" id="PTHR31717">
    <property type="entry name" value="ZINC FINGER PROTEIN CONSTANS-LIKE 10"/>
    <property type="match status" value="1"/>
</dbReference>
<dbReference type="InterPro" id="IPR000315">
    <property type="entry name" value="Znf_B-box"/>
</dbReference>
<feature type="domain" description="B box-type" evidence="5">
    <location>
        <begin position="1"/>
        <end position="47"/>
    </location>
</feature>
<keyword evidence="2 4" id="KW-0863">Zinc-finger</keyword>
<sequence>MKPRFCELCTEEATLYCESDSSFLCWNCDSKVHGANFLVARHIRRTICSKCKGFDRNCMSGFELRPFRPICLSCSSDSDKEDVDSLTSASFSSSDCFSTAESVTVSAPKTIKISFDRKKLTKNTCSSSVTDTSGETTNFPVNFTGEESSKMKTDRTRRFRDLTDVDMKVDGVLVDSCKKLGKVSPRMIKSDGKKRFKPLTNVDSKVESILVNWCNKLGLPNSCSVLPLASHAFRVCNLQKLTFLPFRVALASSFWFSLKFLGGISASTCQNLKRLEEISGVPVKLIILAESKISRVLNLNRRSKLDLEEGWAEC</sequence>
<dbReference type="Proteomes" id="UP000195402">
    <property type="component" value="Unassembled WGS sequence"/>
</dbReference>
<dbReference type="OrthoDB" id="153872at2759"/>
<gene>
    <name evidence="6" type="ORF">BVC80_8967g3</name>
</gene>
<dbReference type="InterPro" id="IPR049808">
    <property type="entry name" value="CONSTANS-like_Bbox1"/>
</dbReference>
<evidence type="ECO:0000256" key="1">
    <source>
        <dbReference type="ARBA" id="ARBA00022723"/>
    </source>
</evidence>
<organism evidence="6 7">
    <name type="scientific">Macleaya cordata</name>
    <name type="common">Five-seeded plume-poppy</name>
    <name type="synonym">Bocconia cordata</name>
    <dbReference type="NCBI Taxonomy" id="56857"/>
    <lineage>
        <taxon>Eukaryota</taxon>
        <taxon>Viridiplantae</taxon>
        <taxon>Streptophyta</taxon>
        <taxon>Embryophyta</taxon>
        <taxon>Tracheophyta</taxon>
        <taxon>Spermatophyta</taxon>
        <taxon>Magnoliopsida</taxon>
        <taxon>Ranunculales</taxon>
        <taxon>Papaveraceae</taxon>
        <taxon>Papaveroideae</taxon>
        <taxon>Macleaya</taxon>
    </lineage>
</organism>
<dbReference type="PROSITE" id="PS50119">
    <property type="entry name" value="ZF_BBOX"/>
    <property type="match status" value="1"/>
</dbReference>
<dbReference type="AlphaFoldDB" id="A0A200PLX5"/>